<comment type="caution">
    <text evidence="1">The sequence shown here is derived from an EMBL/GenBank/DDBJ whole genome shotgun (WGS) entry which is preliminary data.</text>
</comment>
<organism evidence="1 2">
    <name type="scientific">Colletotrichum phormii</name>
    <dbReference type="NCBI Taxonomy" id="359342"/>
    <lineage>
        <taxon>Eukaryota</taxon>
        <taxon>Fungi</taxon>
        <taxon>Dikarya</taxon>
        <taxon>Ascomycota</taxon>
        <taxon>Pezizomycotina</taxon>
        <taxon>Sordariomycetes</taxon>
        <taxon>Hypocreomycetidae</taxon>
        <taxon>Glomerellales</taxon>
        <taxon>Glomerellaceae</taxon>
        <taxon>Colletotrichum</taxon>
        <taxon>Colletotrichum acutatum species complex</taxon>
    </lineage>
</organism>
<reference evidence="1" key="1">
    <citation type="submission" date="2021-06" db="EMBL/GenBank/DDBJ databases">
        <title>Comparative genomics, transcriptomics and evolutionary studies reveal genomic signatures of adaptation to plant cell wall in hemibiotrophic fungi.</title>
        <authorList>
            <consortium name="DOE Joint Genome Institute"/>
            <person name="Baroncelli R."/>
            <person name="Diaz J.F."/>
            <person name="Benocci T."/>
            <person name="Peng M."/>
            <person name="Battaglia E."/>
            <person name="Haridas S."/>
            <person name="Andreopoulos W."/>
            <person name="Labutti K."/>
            <person name="Pangilinan J."/>
            <person name="Floch G.L."/>
            <person name="Makela M.R."/>
            <person name="Henrissat B."/>
            <person name="Grigoriev I.V."/>
            <person name="Crouch J.A."/>
            <person name="De Vries R.P."/>
            <person name="Sukno S.A."/>
            <person name="Thon M.R."/>
        </authorList>
    </citation>
    <scope>NUCLEOTIDE SEQUENCE</scope>
    <source>
        <strain evidence="1">CBS 102054</strain>
    </source>
</reference>
<dbReference type="AlphaFoldDB" id="A0AAJ0A1X5"/>
<dbReference type="Proteomes" id="UP001243989">
    <property type="component" value="Unassembled WGS sequence"/>
</dbReference>
<proteinExistence type="predicted"/>
<dbReference type="RefSeq" id="XP_060449635.1">
    <property type="nucleotide sequence ID" value="XM_060581676.1"/>
</dbReference>
<dbReference type="EMBL" id="JAHMHQ010000003">
    <property type="protein sequence ID" value="KAK1641028.1"/>
    <property type="molecule type" value="Genomic_DNA"/>
</dbReference>
<dbReference type="GeneID" id="85466538"/>
<protein>
    <submittedName>
        <fullName evidence="1">Uncharacterized protein</fullName>
    </submittedName>
</protein>
<evidence type="ECO:0000313" key="1">
    <source>
        <dbReference type="EMBL" id="KAK1641028.1"/>
    </source>
</evidence>
<gene>
    <name evidence="1" type="ORF">BDP81DRAFT_126328</name>
</gene>
<evidence type="ECO:0000313" key="2">
    <source>
        <dbReference type="Proteomes" id="UP001243989"/>
    </source>
</evidence>
<accession>A0AAJ0A1X5</accession>
<keyword evidence="2" id="KW-1185">Reference proteome</keyword>
<sequence>MLAFLSTTLQIPGGRFPYKYLAESLRSICQTTASGTLGNEDILFWLLMVCAISFFEAEEAWLRPLWLKLGVKHLSWDSARSRLQTVMWINKLQGTLGQTVWAKLALIEVV</sequence>
<name>A0AAJ0A1X5_9PEZI</name>